<name>A0A8S1WWL5_PAROT</name>
<dbReference type="AlphaFoldDB" id="A0A8S1WWL5"/>
<evidence type="ECO:0000313" key="1">
    <source>
        <dbReference type="EMBL" id="CAD8192735.1"/>
    </source>
</evidence>
<evidence type="ECO:0000313" key="2">
    <source>
        <dbReference type="Proteomes" id="UP000683925"/>
    </source>
</evidence>
<keyword evidence="2" id="KW-1185">Reference proteome</keyword>
<organism evidence="1 2">
    <name type="scientific">Paramecium octaurelia</name>
    <dbReference type="NCBI Taxonomy" id="43137"/>
    <lineage>
        <taxon>Eukaryota</taxon>
        <taxon>Sar</taxon>
        <taxon>Alveolata</taxon>
        <taxon>Ciliophora</taxon>
        <taxon>Intramacronucleata</taxon>
        <taxon>Oligohymenophorea</taxon>
        <taxon>Peniculida</taxon>
        <taxon>Parameciidae</taxon>
        <taxon>Paramecium</taxon>
    </lineage>
</organism>
<sequence>MGNMIEQIVKDQFNCQSSFVDQQKIPIDQASFELCFYKM</sequence>
<gene>
    <name evidence="1" type="ORF">POCTA_138.1.T1030007</name>
</gene>
<dbReference type="Proteomes" id="UP000683925">
    <property type="component" value="Unassembled WGS sequence"/>
</dbReference>
<comment type="caution">
    <text evidence="1">The sequence shown here is derived from an EMBL/GenBank/DDBJ whole genome shotgun (WGS) entry which is preliminary data.</text>
</comment>
<accession>A0A8S1WWL5</accession>
<protein>
    <submittedName>
        <fullName evidence="1">Uncharacterized protein</fullName>
    </submittedName>
</protein>
<proteinExistence type="predicted"/>
<dbReference type="EMBL" id="CAJJDP010000103">
    <property type="protein sequence ID" value="CAD8192735.1"/>
    <property type="molecule type" value="Genomic_DNA"/>
</dbReference>
<reference evidence="1" key="1">
    <citation type="submission" date="2021-01" db="EMBL/GenBank/DDBJ databases">
        <authorList>
            <consortium name="Genoscope - CEA"/>
            <person name="William W."/>
        </authorList>
    </citation>
    <scope>NUCLEOTIDE SEQUENCE</scope>
</reference>